<dbReference type="GO" id="GO:0036064">
    <property type="term" value="C:ciliary basal body"/>
    <property type="evidence" value="ECO:0007669"/>
    <property type="project" value="TreeGrafter"/>
</dbReference>
<dbReference type="GO" id="GO:0097730">
    <property type="term" value="C:non-motile cilium"/>
    <property type="evidence" value="ECO:0007669"/>
    <property type="project" value="InterPro"/>
</dbReference>
<dbReference type="InterPro" id="IPR029775">
    <property type="entry name" value="NPHP4"/>
</dbReference>
<dbReference type="Pfam" id="PF26187">
    <property type="entry name" value="Ig_NPHP4_4th"/>
    <property type="match status" value="1"/>
</dbReference>
<gene>
    <name evidence="3" type="ORF">SMRZ_LOCUS1052</name>
</gene>
<keyword evidence="4" id="KW-1185">Reference proteome</keyword>
<dbReference type="PANTHER" id="PTHR31043:SF3">
    <property type="entry name" value="NEPHROCYSTIN-4"/>
    <property type="match status" value="1"/>
</dbReference>
<accession>A0A183LB77</accession>
<evidence type="ECO:0000313" key="4">
    <source>
        <dbReference type="Proteomes" id="UP000277204"/>
    </source>
</evidence>
<name>A0A183LB77_9TREM</name>
<sequence length="159" mass="18901">LLTIIRSKDGWWLAVESRTRIQSYFELVRLCPKYVGKKSYQVNVVDTDNQRVLRAWILCVDVRRPEITKSFNIKLPKKEISTACNKRIAYTNPYQCKKTLILETNRSDLVQFKYSWSLRINKPLGKLPSIHPFILHRDEICKNEWQKRLDNSSIKYVKN</sequence>
<protein>
    <submittedName>
        <fullName evidence="3">Uncharacterized protein</fullName>
    </submittedName>
</protein>
<dbReference type="EMBL" id="UZAI01000217">
    <property type="protein sequence ID" value="VDO50055.1"/>
    <property type="molecule type" value="Genomic_DNA"/>
</dbReference>
<dbReference type="GO" id="GO:0097546">
    <property type="term" value="C:ciliary base"/>
    <property type="evidence" value="ECO:0007669"/>
    <property type="project" value="TreeGrafter"/>
</dbReference>
<dbReference type="InterPro" id="IPR058685">
    <property type="entry name" value="Ig_NPHP4_4th"/>
</dbReference>
<dbReference type="Pfam" id="PF26015">
    <property type="entry name" value="Ig_NPH4_3rd"/>
    <property type="match status" value="1"/>
</dbReference>
<dbReference type="GO" id="GO:0035869">
    <property type="term" value="C:ciliary transition zone"/>
    <property type="evidence" value="ECO:0007669"/>
    <property type="project" value="TreeGrafter"/>
</dbReference>
<organism evidence="3 4">
    <name type="scientific">Schistosoma margrebowiei</name>
    <dbReference type="NCBI Taxonomy" id="48269"/>
    <lineage>
        <taxon>Eukaryota</taxon>
        <taxon>Metazoa</taxon>
        <taxon>Spiralia</taxon>
        <taxon>Lophotrochozoa</taxon>
        <taxon>Platyhelminthes</taxon>
        <taxon>Trematoda</taxon>
        <taxon>Digenea</taxon>
        <taxon>Strigeidida</taxon>
        <taxon>Schistosomatoidea</taxon>
        <taxon>Schistosomatidae</taxon>
        <taxon>Schistosoma</taxon>
    </lineage>
</organism>
<evidence type="ECO:0000313" key="3">
    <source>
        <dbReference type="EMBL" id="VDO50055.1"/>
    </source>
</evidence>
<evidence type="ECO:0000259" key="2">
    <source>
        <dbReference type="Pfam" id="PF26187"/>
    </source>
</evidence>
<dbReference type="AlphaFoldDB" id="A0A183LB77"/>
<proteinExistence type="predicted"/>
<dbReference type="STRING" id="48269.A0A183LB77"/>
<reference evidence="3 4" key="1">
    <citation type="submission" date="2018-11" db="EMBL/GenBank/DDBJ databases">
        <authorList>
            <consortium name="Pathogen Informatics"/>
        </authorList>
    </citation>
    <scope>NUCLEOTIDE SEQUENCE [LARGE SCALE GENOMIC DNA]</scope>
    <source>
        <strain evidence="3 4">Zambia</strain>
    </source>
</reference>
<dbReference type="GO" id="GO:1904491">
    <property type="term" value="P:protein localization to ciliary transition zone"/>
    <property type="evidence" value="ECO:0007669"/>
    <property type="project" value="TreeGrafter"/>
</dbReference>
<feature type="domain" description="NPHP4 Ig-like" evidence="1">
    <location>
        <begin position="28"/>
        <end position="63"/>
    </location>
</feature>
<dbReference type="GO" id="GO:0090090">
    <property type="term" value="P:negative regulation of canonical Wnt signaling pathway"/>
    <property type="evidence" value="ECO:0007669"/>
    <property type="project" value="InterPro"/>
</dbReference>
<dbReference type="PANTHER" id="PTHR31043">
    <property type="entry name" value="NEPHROCYSTIN-4"/>
    <property type="match status" value="1"/>
</dbReference>
<feature type="domain" description="NPHP4 Ig-like" evidence="2">
    <location>
        <begin position="69"/>
        <end position="114"/>
    </location>
</feature>
<feature type="non-terminal residue" evidence="3">
    <location>
        <position position="1"/>
    </location>
</feature>
<evidence type="ECO:0000259" key="1">
    <source>
        <dbReference type="Pfam" id="PF26015"/>
    </source>
</evidence>
<dbReference type="InterPro" id="IPR058686">
    <property type="entry name" value="Ig_NPHP4_3rd"/>
</dbReference>
<dbReference type="Proteomes" id="UP000277204">
    <property type="component" value="Unassembled WGS sequence"/>
</dbReference>